<protein>
    <submittedName>
        <fullName evidence="1">Uncharacterized protein</fullName>
    </submittedName>
</protein>
<accession>A0AAD7GWM9</accession>
<keyword evidence="2" id="KW-1185">Reference proteome</keyword>
<name>A0AAD7GWM9_MYCRO</name>
<proteinExistence type="predicted"/>
<evidence type="ECO:0000313" key="1">
    <source>
        <dbReference type="EMBL" id="KAJ7706682.1"/>
    </source>
</evidence>
<dbReference type="Proteomes" id="UP001221757">
    <property type="component" value="Unassembled WGS sequence"/>
</dbReference>
<evidence type="ECO:0000313" key="2">
    <source>
        <dbReference type="Proteomes" id="UP001221757"/>
    </source>
</evidence>
<dbReference type="EMBL" id="JARKIE010000006">
    <property type="protein sequence ID" value="KAJ7706682.1"/>
    <property type="molecule type" value="Genomic_DNA"/>
</dbReference>
<gene>
    <name evidence="1" type="ORF">B0H17DRAFT_1192263</name>
</gene>
<reference evidence="1" key="1">
    <citation type="submission" date="2023-03" db="EMBL/GenBank/DDBJ databases">
        <title>Massive genome expansion in bonnet fungi (Mycena s.s.) driven by repeated elements and novel gene families across ecological guilds.</title>
        <authorList>
            <consortium name="Lawrence Berkeley National Laboratory"/>
            <person name="Harder C.B."/>
            <person name="Miyauchi S."/>
            <person name="Viragh M."/>
            <person name="Kuo A."/>
            <person name="Thoen E."/>
            <person name="Andreopoulos B."/>
            <person name="Lu D."/>
            <person name="Skrede I."/>
            <person name="Drula E."/>
            <person name="Henrissat B."/>
            <person name="Morin E."/>
            <person name="Kohler A."/>
            <person name="Barry K."/>
            <person name="LaButti K."/>
            <person name="Morin E."/>
            <person name="Salamov A."/>
            <person name="Lipzen A."/>
            <person name="Mereny Z."/>
            <person name="Hegedus B."/>
            <person name="Baldrian P."/>
            <person name="Stursova M."/>
            <person name="Weitz H."/>
            <person name="Taylor A."/>
            <person name="Grigoriev I.V."/>
            <person name="Nagy L.G."/>
            <person name="Martin F."/>
            <person name="Kauserud H."/>
        </authorList>
    </citation>
    <scope>NUCLEOTIDE SEQUENCE</scope>
    <source>
        <strain evidence="1">CBHHK067</strain>
    </source>
</reference>
<dbReference type="AlphaFoldDB" id="A0AAD7GWM9"/>
<comment type="caution">
    <text evidence="1">The sequence shown here is derived from an EMBL/GenBank/DDBJ whole genome shotgun (WGS) entry which is preliminary data.</text>
</comment>
<sequence length="204" mass="22790">MDKLAQRLHIHLDLEYVLPVKCLPDFGAILDLKHRQCVGPEHPRARPLRAPYAHASLYGWDSQSGESTDEEQCVVIPSPHHLPPFAVFASDFILDFLLPSPLAIFFALSTFSNFLFLIPHDVTLSAASSYNSIFLNHHWVVRVRNLGLVARCVGPATGQFGDAIRGDHLEVFMADLSYPALALDIGIAYDERLERRITTTMTTP</sequence>
<organism evidence="1 2">
    <name type="scientific">Mycena rosella</name>
    <name type="common">Pink bonnet</name>
    <name type="synonym">Agaricus rosellus</name>
    <dbReference type="NCBI Taxonomy" id="1033263"/>
    <lineage>
        <taxon>Eukaryota</taxon>
        <taxon>Fungi</taxon>
        <taxon>Dikarya</taxon>
        <taxon>Basidiomycota</taxon>
        <taxon>Agaricomycotina</taxon>
        <taxon>Agaricomycetes</taxon>
        <taxon>Agaricomycetidae</taxon>
        <taxon>Agaricales</taxon>
        <taxon>Marasmiineae</taxon>
        <taxon>Mycenaceae</taxon>
        <taxon>Mycena</taxon>
    </lineage>
</organism>